<keyword evidence="1" id="KW-0472">Membrane</keyword>
<dbReference type="Proteomes" id="UP000263486">
    <property type="component" value="Unassembled WGS sequence"/>
</dbReference>
<feature type="transmembrane region" description="Helical" evidence="1">
    <location>
        <begin position="223"/>
        <end position="245"/>
    </location>
</feature>
<dbReference type="SUPFAM" id="SSF103481">
    <property type="entry name" value="Multidrug resistance efflux transporter EmrE"/>
    <property type="match status" value="2"/>
</dbReference>
<evidence type="ECO:0000313" key="4">
    <source>
        <dbReference type="Proteomes" id="UP000263486"/>
    </source>
</evidence>
<feature type="transmembrane region" description="Helical" evidence="1">
    <location>
        <begin position="193"/>
        <end position="211"/>
    </location>
</feature>
<comment type="caution">
    <text evidence="3">The sequence shown here is derived from an EMBL/GenBank/DDBJ whole genome shotgun (WGS) entry which is preliminary data.</text>
</comment>
<feature type="transmembrane region" description="Helical" evidence="1">
    <location>
        <begin position="38"/>
        <end position="56"/>
    </location>
</feature>
<dbReference type="Pfam" id="PF00892">
    <property type="entry name" value="EamA"/>
    <property type="match status" value="2"/>
</dbReference>
<feature type="transmembrane region" description="Helical" evidence="1">
    <location>
        <begin position="12"/>
        <end position="32"/>
    </location>
</feature>
<feature type="domain" description="EamA" evidence="2">
    <location>
        <begin position="8"/>
        <end position="144"/>
    </location>
</feature>
<evidence type="ECO:0000259" key="2">
    <source>
        <dbReference type="Pfam" id="PF00892"/>
    </source>
</evidence>
<evidence type="ECO:0000313" key="3">
    <source>
        <dbReference type="EMBL" id="REI41839.1"/>
    </source>
</evidence>
<sequence>MEERKTKIGGLAIVLAATLWGLDGIVLTPRLYNLDTKFVVFMLHLLPFIGMNFIFYKEYRVLKKFTKYDYIFMTLVALFGGVIGTLSIVKALFLLNFQHLTIVTLLQKLQPVFAIVLARFILKEKIARKFVVWAVLALFAGYFLTFEFSNPFSVDHQNMLEASMYAIVAAFAFGSSTVFGKRMVSTITHKQTLFFRYGLTTLILAVVNVLSDNLVEFSKITTLNWQIFIIIGLTSGSGAAFIYYYGLRHVKANVATICELSFPISSILFDYLFNGSVLSPFQWVSMSVMVFSIIKITKLKVN</sequence>
<gene>
    <name evidence="3" type="ORF">DYH56_05345</name>
</gene>
<dbReference type="RefSeq" id="WP_114641836.1">
    <property type="nucleotide sequence ID" value="NZ_JAACIO010000006.1"/>
</dbReference>
<dbReference type="InterPro" id="IPR000620">
    <property type="entry name" value="EamA_dom"/>
</dbReference>
<feature type="transmembrane region" description="Helical" evidence="1">
    <location>
        <begin position="68"/>
        <end position="93"/>
    </location>
</feature>
<protein>
    <submittedName>
        <fullName evidence="3">DMT family transporter</fullName>
    </submittedName>
</protein>
<feature type="domain" description="EamA" evidence="2">
    <location>
        <begin position="164"/>
        <end position="295"/>
    </location>
</feature>
<dbReference type="EMBL" id="QUAJ01000007">
    <property type="protein sequence ID" value="REI41839.1"/>
    <property type="molecule type" value="Genomic_DNA"/>
</dbReference>
<keyword evidence="1" id="KW-1133">Transmembrane helix</keyword>
<keyword evidence="1" id="KW-0812">Transmembrane</keyword>
<reference evidence="3 4" key="1">
    <citation type="submission" date="2018-08" db="EMBL/GenBank/DDBJ databases">
        <title>Draft genome sequence of Psychrilyobacter sp. strain SD5 isolated from Black Sea water.</title>
        <authorList>
            <person name="Yadav S."/>
            <person name="Villanueva L."/>
            <person name="Damste J.S.S."/>
        </authorList>
    </citation>
    <scope>NUCLEOTIDE SEQUENCE [LARGE SCALE GENOMIC DNA]</scope>
    <source>
        <strain evidence="3 4">SD5</strain>
    </source>
</reference>
<dbReference type="PANTHER" id="PTHR22911:SF133">
    <property type="entry name" value="MEMBRANE PROTEIN"/>
    <property type="match status" value="1"/>
</dbReference>
<organism evidence="3 4">
    <name type="scientific">Psychrilyobacter piezotolerans</name>
    <dbReference type="NCBI Taxonomy" id="2293438"/>
    <lineage>
        <taxon>Bacteria</taxon>
        <taxon>Fusobacteriati</taxon>
        <taxon>Fusobacteriota</taxon>
        <taxon>Fusobacteriia</taxon>
        <taxon>Fusobacteriales</taxon>
        <taxon>Fusobacteriaceae</taxon>
        <taxon>Psychrilyobacter</taxon>
    </lineage>
</organism>
<feature type="transmembrane region" description="Helical" evidence="1">
    <location>
        <begin position="162"/>
        <end position="181"/>
    </location>
</feature>
<feature type="transmembrane region" description="Helical" evidence="1">
    <location>
        <begin position="130"/>
        <end position="150"/>
    </location>
</feature>
<feature type="transmembrane region" description="Helical" evidence="1">
    <location>
        <begin position="99"/>
        <end position="118"/>
    </location>
</feature>
<dbReference type="PANTHER" id="PTHR22911">
    <property type="entry name" value="ACYL-MALONYL CONDENSING ENZYME-RELATED"/>
    <property type="match status" value="1"/>
</dbReference>
<keyword evidence="4" id="KW-1185">Reference proteome</keyword>
<evidence type="ECO:0000256" key="1">
    <source>
        <dbReference type="SAM" id="Phobius"/>
    </source>
</evidence>
<proteinExistence type="predicted"/>
<accession>A0ABX9KJA6</accession>
<dbReference type="InterPro" id="IPR037185">
    <property type="entry name" value="EmrE-like"/>
</dbReference>
<name>A0ABX9KJA6_9FUSO</name>